<feature type="active site" evidence="1">
    <location>
        <position position="363"/>
    </location>
</feature>
<dbReference type="AlphaFoldDB" id="A0AA43RM09"/>
<gene>
    <name evidence="2" type="primary">grdD</name>
    <name evidence="2" type="ORF">Q4F26_01380</name>
</gene>
<evidence type="ECO:0000313" key="3">
    <source>
        <dbReference type="Proteomes" id="UP001171751"/>
    </source>
</evidence>
<evidence type="ECO:0000313" key="2">
    <source>
        <dbReference type="EMBL" id="MDO5456974.1"/>
    </source>
</evidence>
<dbReference type="PIRSF" id="PIRSF036593">
    <property type="entry name" value="GrdD"/>
    <property type="match status" value="1"/>
</dbReference>
<sequence length="388" mass="41010">MAEDQIKLVKGHVRDVLNDLADALETGKMGDRPKVGLTINGSENGFAVMEEAVRLASQKEAFDIVIIGEEQDWTADYEFYEANSEDETAEVLQKLLDDNTIQGAVTLHHTFPIGVSTVGRVPAQATGKNMYIATTTGTTATVRAEAMVLNAINGVIAAKASGVPNPKVGVLNVDDANTVTRKLKELQENGYDIEFAESGRSDGGNILRGNDIITGQADVVVCDSLTGNILMKLYGAGTTGGQYEAIGDGYGPGIGDGFKDNICIISRASGAPVIANALEYAAQLASGDLAQVSADEYSKAKKAQLDEIREDLQPKQAAAEEEVAAPDHEVVDKEITGVDVLDLDAAVQSLWKEGIYAESGMGCAGPIVLVNTAKEDEAREVITESGFI</sequence>
<dbReference type="InterPro" id="IPR012116">
    <property type="entry name" value="Gly_reductase_pC_asu"/>
</dbReference>
<keyword evidence="2" id="KW-0560">Oxidoreductase</keyword>
<proteinExistence type="predicted"/>
<dbReference type="EC" id="1.21.4.-" evidence="2"/>
<accession>A0AA43RM09</accession>
<protein>
    <submittedName>
        <fullName evidence="2">Glycine/sarcosine/betaine reductase complex component C subunit alpha</fullName>
        <ecNumber evidence="2">1.21.4.-</ecNumber>
    </submittedName>
</protein>
<dbReference type="SUPFAM" id="SSF53659">
    <property type="entry name" value="Isocitrate/Isopropylmalate dehydrogenase-like"/>
    <property type="match status" value="1"/>
</dbReference>
<reference evidence="2" key="1">
    <citation type="submission" date="2023-07" db="EMBL/GenBank/DDBJ databases">
        <title>Between Cages and Wild: Unraveling the Impact of Captivity on Animal Microbiomes and Antimicrobial Resistance.</title>
        <authorList>
            <person name="Schmartz G.P."/>
            <person name="Rehner J."/>
            <person name="Schuff M.J."/>
            <person name="Becker S.L."/>
            <person name="Kravczyk M."/>
            <person name="Gurevich A."/>
            <person name="Francke R."/>
            <person name="Mueller R."/>
            <person name="Keller V."/>
            <person name="Keller A."/>
        </authorList>
    </citation>
    <scope>NUCLEOTIDE SEQUENCE</scope>
    <source>
        <strain evidence="2">S39M_St_73</strain>
    </source>
</reference>
<dbReference type="GO" id="GO:0006633">
    <property type="term" value="P:fatty acid biosynthetic process"/>
    <property type="evidence" value="ECO:0007669"/>
    <property type="project" value="InterPro"/>
</dbReference>
<comment type="caution">
    <text evidence="2">The sequence shown here is derived from an EMBL/GenBank/DDBJ whole genome shotgun (WGS) entry which is preliminary data.</text>
</comment>
<dbReference type="GO" id="GO:0016491">
    <property type="term" value="F:oxidoreductase activity"/>
    <property type="evidence" value="ECO:0007669"/>
    <property type="project" value="UniProtKB-KW"/>
</dbReference>
<dbReference type="EMBL" id="JAUNQW010000003">
    <property type="protein sequence ID" value="MDO5456974.1"/>
    <property type="molecule type" value="Genomic_DNA"/>
</dbReference>
<dbReference type="NCBIfam" id="NF040747">
    <property type="entry name" value="reduct_C_alpha"/>
    <property type="match status" value="1"/>
</dbReference>
<evidence type="ECO:0000256" key="1">
    <source>
        <dbReference type="PIRSR" id="PIRSR036593-50"/>
    </source>
</evidence>
<organism evidence="2 3">
    <name type="scientific">Atopococcus tabaci</name>
    <dbReference type="NCBI Taxonomy" id="269774"/>
    <lineage>
        <taxon>Bacteria</taxon>
        <taxon>Bacillati</taxon>
        <taxon>Bacillota</taxon>
        <taxon>Bacilli</taxon>
        <taxon>Lactobacillales</taxon>
        <taxon>Carnobacteriaceae</taxon>
        <taxon>Atopococcus</taxon>
    </lineage>
</organism>
<dbReference type="Pfam" id="PF02504">
    <property type="entry name" value="FA_synthesis"/>
    <property type="match status" value="1"/>
</dbReference>
<dbReference type="GO" id="GO:0016747">
    <property type="term" value="F:acyltransferase activity, transferring groups other than amino-acyl groups"/>
    <property type="evidence" value="ECO:0007669"/>
    <property type="project" value="InterPro"/>
</dbReference>
<dbReference type="Proteomes" id="UP001171751">
    <property type="component" value="Unassembled WGS sequence"/>
</dbReference>
<name>A0AA43RM09_9LACT</name>
<dbReference type="InterPro" id="IPR003664">
    <property type="entry name" value="FA_synthesis"/>
</dbReference>
<dbReference type="Gene3D" id="3.40.718.10">
    <property type="entry name" value="Isopropylmalate Dehydrogenase"/>
    <property type="match status" value="1"/>
</dbReference>
<keyword evidence="3" id="KW-1185">Reference proteome</keyword>